<dbReference type="Gene3D" id="3.30.420.10">
    <property type="entry name" value="Ribonuclease H-like superfamily/Ribonuclease H"/>
    <property type="match status" value="1"/>
</dbReference>
<sequence length="354" mass="40446">MEKMEEKIEGWKESLLNQAGIESSKSRIHISLFGRTGKMKNIQQKRGTMQEKKKRKKKTQRQPLDKQLNGGIMARDIEYEGRRDQRTCSAIMRLDKSSVYISLKENIKSTGDWLQQMYRNGKTTDRTEVNQNWSIISIIMWSIWKAINMQIYNYIEPNPELVINQARKLELEYNSHTEEFNIKVMELSIRSKLKLNTDAAFSNVTKIGAAAAVIREHQGNVLGGTVNKITAGSTLSAEAQAIREAIILANNLGIQKATIESDNQLLVQTLKTGSTIWEVNPIIQDIRTIQRKMSNCGLPRRLMKETSWHTLAQLNHQNQLLNLSTTNPQPQVAHIIKREKLGIPHFSPIQSFLV</sequence>
<dbReference type="PANTHER" id="PTHR47074">
    <property type="entry name" value="BNAC02G40300D PROTEIN"/>
    <property type="match status" value="1"/>
</dbReference>
<evidence type="ECO:0000313" key="3">
    <source>
        <dbReference type="EMBL" id="RYR40181.1"/>
    </source>
</evidence>
<keyword evidence="4" id="KW-1185">Reference proteome</keyword>
<evidence type="ECO:0000256" key="1">
    <source>
        <dbReference type="SAM" id="MobiDB-lite"/>
    </source>
</evidence>
<protein>
    <recommendedName>
        <fullName evidence="2">RNase H type-1 domain-containing protein</fullName>
    </recommendedName>
</protein>
<dbReference type="InterPro" id="IPR002156">
    <property type="entry name" value="RNaseH_domain"/>
</dbReference>
<proteinExistence type="predicted"/>
<dbReference type="CDD" id="cd06222">
    <property type="entry name" value="RNase_H_like"/>
    <property type="match status" value="1"/>
</dbReference>
<dbReference type="Proteomes" id="UP000289738">
    <property type="component" value="Chromosome A09"/>
</dbReference>
<dbReference type="AlphaFoldDB" id="A0A445BNE5"/>
<dbReference type="Pfam" id="PF13456">
    <property type="entry name" value="RVT_3"/>
    <property type="match status" value="1"/>
</dbReference>
<gene>
    <name evidence="3" type="ORF">Ahy_A09g045883</name>
</gene>
<dbReference type="GO" id="GO:0004523">
    <property type="term" value="F:RNA-DNA hybrid ribonuclease activity"/>
    <property type="evidence" value="ECO:0007669"/>
    <property type="project" value="InterPro"/>
</dbReference>
<dbReference type="GO" id="GO:0003676">
    <property type="term" value="F:nucleic acid binding"/>
    <property type="evidence" value="ECO:0007669"/>
    <property type="project" value="InterPro"/>
</dbReference>
<name>A0A445BNE5_ARAHY</name>
<comment type="caution">
    <text evidence="3">The sequence shown here is derived from an EMBL/GenBank/DDBJ whole genome shotgun (WGS) entry which is preliminary data.</text>
</comment>
<dbReference type="InterPro" id="IPR012337">
    <property type="entry name" value="RNaseH-like_sf"/>
</dbReference>
<accession>A0A445BNE5</accession>
<organism evidence="3 4">
    <name type="scientific">Arachis hypogaea</name>
    <name type="common">Peanut</name>
    <dbReference type="NCBI Taxonomy" id="3818"/>
    <lineage>
        <taxon>Eukaryota</taxon>
        <taxon>Viridiplantae</taxon>
        <taxon>Streptophyta</taxon>
        <taxon>Embryophyta</taxon>
        <taxon>Tracheophyta</taxon>
        <taxon>Spermatophyta</taxon>
        <taxon>Magnoliopsida</taxon>
        <taxon>eudicotyledons</taxon>
        <taxon>Gunneridae</taxon>
        <taxon>Pentapetalae</taxon>
        <taxon>rosids</taxon>
        <taxon>fabids</taxon>
        <taxon>Fabales</taxon>
        <taxon>Fabaceae</taxon>
        <taxon>Papilionoideae</taxon>
        <taxon>50 kb inversion clade</taxon>
        <taxon>dalbergioids sensu lato</taxon>
        <taxon>Dalbergieae</taxon>
        <taxon>Pterocarpus clade</taxon>
        <taxon>Arachis</taxon>
    </lineage>
</organism>
<reference evidence="3 4" key="1">
    <citation type="submission" date="2019-01" db="EMBL/GenBank/DDBJ databases">
        <title>Sequencing of cultivated peanut Arachis hypogaea provides insights into genome evolution and oil improvement.</title>
        <authorList>
            <person name="Chen X."/>
        </authorList>
    </citation>
    <scope>NUCLEOTIDE SEQUENCE [LARGE SCALE GENOMIC DNA]</scope>
    <source>
        <strain evidence="4">cv. Fuhuasheng</strain>
        <tissue evidence="3">Leaves</tissue>
    </source>
</reference>
<feature type="region of interest" description="Disordered" evidence="1">
    <location>
        <begin position="33"/>
        <end position="67"/>
    </location>
</feature>
<dbReference type="InterPro" id="IPR052929">
    <property type="entry name" value="RNase_H-like_EbsB-rel"/>
</dbReference>
<dbReference type="InterPro" id="IPR036397">
    <property type="entry name" value="RNaseH_sf"/>
</dbReference>
<feature type="domain" description="RNase H type-1" evidence="2">
    <location>
        <begin position="196"/>
        <end position="296"/>
    </location>
</feature>
<dbReference type="SUPFAM" id="SSF53098">
    <property type="entry name" value="Ribonuclease H-like"/>
    <property type="match status" value="1"/>
</dbReference>
<evidence type="ECO:0000259" key="2">
    <source>
        <dbReference type="Pfam" id="PF13456"/>
    </source>
</evidence>
<evidence type="ECO:0000313" key="4">
    <source>
        <dbReference type="Proteomes" id="UP000289738"/>
    </source>
</evidence>
<dbReference type="EMBL" id="SDMP01000009">
    <property type="protein sequence ID" value="RYR40181.1"/>
    <property type="molecule type" value="Genomic_DNA"/>
</dbReference>
<dbReference type="InterPro" id="IPR044730">
    <property type="entry name" value="RNase_H-like_dom_plant"/>
</dbReference>
<dbReference type="PANTHER" id="PTHR47074:SF11">
    <property type="entry name" value="REVERSE TRANSCRIPTASE-LIKE PROTEIN"/>
    <property type="match status" value="1"/>
</dbReference>